<organism evidence="1 2">
    <name type="scientific">Hahella chejuensis (strain KCTC 2396)</name>
    <dbReference type="NCBI Taxonomy" id="349521"/>
    <lineage>
        <taxon>Bacteria</taxon>
        <taxon>Pseudomonadati</taxon>
        <taxon>Pseudomonadota</taxon>
        <taxon>Gammaproteobacteria</taxon>
        <taxon>Oceanospirillales</taxon>
        <taxon>Hahellaceae</taxon>
        <taxon>Hahella</taxon>
    </lineage>
</organism>
<dbReference type="AlphaFoldDB" id="Q2SN52"/>
<dbReference type="EMBL" id="CP000155">
    <property type="protein sequence ID" value="ABC27922.1"/>
    <property type="molecule type" value="Genomic_DNA"/>
</dbReference>
<evidence type="ECO:0000313" key="1">
    <source>
        <dbReference type="EMBL" id="ABC27922.1"/>
    </source>
</evidence>
<evidence type="ECO:0000313" key="2">
    <source>
        <dbReference type="Proteomes" id="UP000000238"/>
    </source>
</evidence>
<name>Q2SN52_HAHCH</name>
<dbReference type="HOGENOM" id="CLU_3365255_0_0_6"/>
<gene>
    <name evidence="1" type="ordered locus">HCH_01040</name>
</gene>
<proteinExistence type="predicted"/>
<accession>Q2SN52</accession>
<protein>
    <submittedName>
        <fullName evidence="1">Uncharacterized protein</fullName>
    </submittedName>
</protein>
<dbReference type="KEGG" id="hch:HCH_01040"/>
<reference evidence="1 2" key="1">
    <citation type="journal article" date="2005" name="Nucleic Acids Res.">
        <title>Genomic blueprint of Hahella chejuensis, a marine microbe producing an algicidal agent.</title>
        <authorList>
            <person name="Jeong H."/>
            <person name="Yim J.H."/>
            <person name="Lee C."/>
            <person name="Choi S.-H."/>
            <person name="Park Y.K."/>
            <person name="Yoon S.H."/>
            <person name="Hur C.-G."/>
            <person name="Kang H.-Y."/>
            <person name="Kim D."/>
            <person name="Lee H.H."/>
            <person name="Park K.H."/>
            <person name="Park S.-H."/>
            <person name="Park H.-S."/>
            <person name="Lee H.K."/>
            <person name="Oh T.K."/>
            <person name="Kim J.F."/>
        </authorList>
    </citation>
    <scope>NUCLEOTIDE SEQUENCE [LARGE SCALE GENOMIC DNA]</scope>
    <source>
        <strain evidence="1 2">KCTC 2396</strain>
    </source>
</reference>
<sequence>MVEEIVAAATAEAIKVFFISSSFCVLNQLLSKIDG</sequence>
<keyword evidence="2" id="KW-1185">Reference proteome</keyword>
<dbReference type="Proteomes" id="UP000000238">
    <property type="component" value="Chromosome"/>
</dbReference>